<dbReference type="EMBL" id="PQXH01000172">
    <property type="protein sequence ID" value="TGO09297.1"/>
    <property type="molecule type" value="Genomic_DNA"/>
</dbReference>
<evidence type="ECO:0000313" key="1">
    <source>
        <dbReference type="EMBL" id="TGO09297.1"/>
    </source>
</evidence>
<gene>
    <name evidence="1" type="ORF">BTUL_0172g00190</name>
</gene>
<accession>A0A4Z1EJP6</accession>
<dbReference type="Proteomes" id="UP000297777">
    <property type="component" value="Unassembled WGS sequence"/>
</dbReference>
<evidence type="ECO:0000313" key="2">
    <source>
        <dbReference type="Proteomes" id="UP000297777"/>
    </source>
</evidence>
<reference evidence="1 2" key="1">
    <citation type="submission" date="2017-12" db="EMBL/GenBank/DDBJ databases">
        <title>Comparative genomics of Botrytis spp.</title>
        <authorList>
            <person name="Valero-Jimenez C.A."/>
            <person name="Tapia P."/>
            <person name="Veloso J."/>
            <person name="Silva-Moreno E."/>
            <person name="Staats M."/>
            <person name="Valdes J.H."/>
            <person name="Van Kan J.A.L."/>
        </authorList>
    </citation>
    <scope>NUCLEOTIDE SEQUENCE [LARGE SCALE GENOMIC DNA]</scope>
    <source>
        <strain evidence="1 2">Bt9001</strain>
    </source>
</reference>
<protein>
    <submittedName>
        <fullName evidence="1">Uncharacterized protein</fullName>
    </submittedName>
</protein>
<dbReference type="AlphaFoldDB" id="A0A4Z1EJP6"/>
<keyword evidence="2" id="KW-1185">Reference proteome</keyword>
<organism evidence="1 2">
    <name type="scientific">Botrytis tulipae</name>
    <dbReference type="NCBI Taxonomy" id="87230"/>
    <lineage>
        <taxon>Eukaryota</taxon>
        <taxon>Fungi</taxon>
        <taxon>Dikarya</taxon>
        <taxon>Ascomycota</taxon>
        <taxon>Pezizomycotina</taxon>
        <taxon>Leotiomycetes</taxon>
        <taxon>Helotiales</taxon>
        <taxon>Sclerotiniaceae</taxon>
        <taxon>Botrytis</taxon>
    </lineage>
</organism>
<dbReference type="OrthoDB" id="10443807at2759"/>
<sequence>MSSKRQANSTHRCNTIKTQDSGKYGALVGWEVPSTRTNTGRMSEVPQAGSSKRGFNKFSFCGCLELPEPVRNADKNAVLKMSPVTPTKSSFDDHNMVFNAKPTTPTSYSAGDHHGPGTPIHFSLYLLECTN</sequence>
<proteinExistence type="predicted"/>
<comment type="caution">
    <text evidence="1">The sequence shown here is derived from an EMBL/GenBank/DDBJ whole genome shotgun (WGS) entry which is preliminary data.</text>
</comment>
<name>A0A4Z1EJP6_9HELO</name>